<name>A0A3E0WHV5_9GAMM</name>
<gene>
    <name evidence="3" type="ORF">CAL65_22355</name>
</gene>
<reference evidence="4" key="1">
    <citation type="submission" date="2017-05" db="EMBL/GenBank/DDBJ databases">
        <authorList>
            <person name="Sharma S."/>
            <person name="Sidhu C."/>
            <person name="Pinnaka A.K."/>
        </authorList>
    </citation>
    <scope>NUCLEOTIDE SEQUENCE [LARGE SCALE GENOMIC DNA]</scope>
    <source>
        <strain evidence="4">AK93</strain>
    </source>
</reference>
<comment type="similarity">
    <text evidence="1">Belongs to the amidase family.</text>
</comment>
<keyword evidence="4" id="KW-1185">Reference proteome</keyword>
<dbReference type="RefSeq" id="WP_116303134.1">
    <property type="nucleotide sequence ID" value="NZ_NFZV01000017.1"/>
</dbReference>
<dbReference type="Proteomes" id="UP000256763">
    <property type="component" value="Unassembled WGS sequence"/>
</dbReference>
<evidence type="ECO:0000313" key="4">
    <source>
        <dbReference type="Proteomes" id="UP000256763"/>
    </source>
</evidence>
<dbReference type="NCBIfam" id="NF004815">
    <property type="entry name" value="PRK06169.1"/>
    <property type="match status" value="1"/>
</dbReference>
<dbReference type="PROSITE" id="PS00571">
    <property type="entry name" value="AMIDASES"/>
    <property type="match status" value="1"/>
</dbReference>
<dbReference type="Pfam" id="PF01425">
    <property type="entry name" value="Amidase"/>
    <property type="match status" value="1"/>
</dbReference>
<evidence type="ECO:0000256" key="1">
    <source>
        <dbReference type="ARBA" id="ARBA00009199"/>
    </source>
</evidence>
<proteinExistence type="inferred from homology"/>
<evidence type="ECO:0000313" key="3">
    <source>
        <dbReference type="EMBL" id="RFA31546.1"/>
    </source>
</evidence>
<dbReference type="OrthoDB" id="8872210at2"/>
<dbReference type="InterPro" id="IPR020556">
    <property type="entry name" value="Amidase_CS"/>
</dbReference>
<dbReference type="InterPro" id="IPR000120">
    <property type="entry name" value="Amidase"/>
</dbReference>
<feature type="domain" description="Amidase" evidence="2">
    <location>
        <begin position="30"/>
        <end position="448"/>
    </location>
</feature>
<protein>
    <submittedName>
        <fullName evidence="3">Amidase</fullName>
    </submittedName>
</protein>
<dbReference type="SUPFAM" id="SSF75304">
    <property type="entry name" value="Amidase signature (AS) enzymes"/>
    <property type="match status" value="1"/>
</dbReference>
<dbReference type="GO" id="GO:0003824">
    <property type="term" value="F:catalytic activity"/>
    <property type="evidence" value="ECO:0007669"/>
    <property type="project" value="InterPro"/>
</dbReference>
<dbReference type="EMBL" id="NFZW01000050">
    <property type="protein sequence ID" value="RFA31546.1"/>
    <property type="molecule type" value="Genomic_DNA"/>
</dbReference>
<dbReference type="AlphaFoldDB" id="A0A3E0WHV5"/>
<dbReference type="InterPro" id="IPR036928">
    <property type="entry name" value="AS_sf"/>
</dbReference>
<dbReference type="PANTHER" id="PTHR11895:SF7">
    <property type="entry name" value="GLUTAMYL-TRNA(GLN) AMIDOTRANSFERASE SUBUNIT A, MITOCHONDRIAL"/>
    <property type="match status" value="1"/>
</dbReference>
<comment type="caution">
    <text evidence="3">The sequence shown here is derived from an EMBL/GenBank/DDBJ whole genome shotgun (WGS) entry which is preliminary data.</text>
</comment>
<accession>A0A3E0WHV5</accession>
<dbReference type="PANTHER" id="PTHR11895">
    <property type="entry name" value="TRANSAMIDASE"/>
    <property type="match status" value="1"/>
</dbReference>
<dbReference type="InterPro" id="IPR023631">
    <property type="entry name" value="Amidase_dom"/>
</dbReference>
<organism evidence="3 4">
    <name type="scientific">Alkalilimnicola ehrlichii</name>
    <dbReference type="NCBI Taxonomy" id="351052"/>
    <lineage>
        <taxon>Bacteria</taxon>
        <taxon>Pseudomonadati</taxon>
        <taxon>Pseudomonadota</taxon>
        <taxon>Gammaproteobacteria</taxon>
        <taxon>Chromatiales</taxon>
        <taxon>Ectothiorhodospiraceae</taxon>
        <taxon>Alkalilimnicola</taxon>
    </lineage>
</organism>
<evidence type="ECO:0000259" key="2">
    <source>
        <dbReference type="Pfam" id="PF01425"/>
    </source>
</evidence>
<dbReference type="Gene3D" id="3.90.1300.10">
    <property type="entry name" value="Amidase signature (AS) domain"/>
    <property type="match status" value="1"/>
</dbReference>
<sequence length="472" mass="50612">MSGSTHVAEMTAVELLDLYRRKALSPVEAAKAGLARIERHNDAVNAYCLVDEETTLALARRSEQRWLRQQPLGSLDGVPVAIKDVFLTKGWTNLKGSRTISPDQAWTIDAPAVAALRRHGFVPLGKTTTPEFGWKGVTDSPLCGVTRNPWNPDKTAGGSSGGSAAAVALGMGPLSLGTDAGGSIRIPGAFCGIVGHKPTQGRCPIWPASPFGQLAHPGPMTWTVEDAALLLNVISEPDPRDPTLPAPAVDYVAELAKGIKGLRIAFSADLGYVQVDPEIARAVAQAVAVLEEQGARVDSADPGFSDPLEAFSCLFYSGAANALRDLDRDALAQMDPNLVKVAEDAGGFSMLDYLAAMNERGALIERMSLFHQRYDLLVTPALPIAAFKAGLEVPEDWPHERWPTWTPFTYPFNMTGQPAISVPCGFTEAGLPIGLHIVGPRHRDDLVLRVAHAYQQARPLTDRRPGLLTASR</sequence>